<dbReference type="EMBL" id="MNZO01000006">
    <property type="protein sequence ID" value="OIP87786.1"/>
    <property type="molecule type" value="Genomic_DNA"/>
</dbReference>
<accession>A0A1J5I112</accession>
<evidence type="ECO:0000313" key="3">
    <source>
        <dbReference type="Proteomes" id="UP000182344"/>
    </source>
</evidence>
<feature type="transmembrane region" description="Helical" evidence="1">
    <location>
        <begin position="15"/>
        <end position="34"/>
    </location>
</feature>
<keyword evidence="1" id="KW-0472">Membrane</keyword>
<feature type="transmembrane region" description="Helical" evidence="1">
    <location>
        <begin position="64"/>
        <end position="83"/>
    </location>
</feature>
<name>A0A1J5I112_9BACT</name>
<dbReference type="STRING" id="1805376.AUK05_00375"/>
<organism evidence="2 3">
    <name type="scientific">Candidatus Shapirobacteria bacterium CG2_30_35_20</name>
    <dbReference type="NCBI Taxonomy" id="1805376"/>
    <lineage>
        <taxon>Bacteria</taxon>
        <taxon>Candidatus Shapironibacteriota</taxon>
    </lineage>
</organism>
<protein>
    <submittedName>
        <fullName evidence="2">Uncharacterized protein</fullName>
    </submittedName>
</protein>
<evidence type="ECO:0000256" key="1">
    <source>
        <dbReference type="SAM" id="Phobius"/>
    </source>
</evidence>
<keyword evidence="1" id="KW-1133">Transmembrane helix</keyword>
<comment type="caution">
    <text evidence="2">The sequence shown here is derived from an EMBL/GenBank/DDBJ whole genome shotgun (WGS) entry which is preliminary data.</text>
</comment>
<dbReference type="Proteomes" id="UP000182344">
    <property type="component" value="Unassembled WGS sequence"/>
</dbReference>
<keyword evidence="1" id="KW-0812">Transmembrane</keyword>
<dbReference type="AlphaFoldDB" id="A0A1J5I112"/>
<proteinExistence type="predicted"/>
<reference evidence="2 3" key="1">
    <citation type="journal article" date="2016" name="Environ. Microbiol.">
        <title>Genomic resolution of a cold subsurface aquifer community provides metabolic insights for novel microbes adapted to high CO concentrations.</title>
        <authorList>
            <person name="Probst A.J."/>
            <person name="Castelle C.J."/>
            <person name="Singh A."/>
            <person name="Brown C.T."/>
            <person name="Anantharaman K."/>
            <person name="Sharon I."/>
            <person name="Hug L.A."/>
            <person name="Burstein D."/>
            <person name="Emerson J.B."/>
            <person name="Thomas B.C."/>
            <person name="Banfield J.F."/>
        </authorList>
    </citation>
    <scope>NUCLEOTIDE SEQUENCE [LARGE SCALE GENOMIC DNA]</scope>
    <source>
        <strain evidence="2">CG2_30_35_20</strain>
    </source>
</reference>
<sequence length="87" mass="10255">MHHIFNEIKHYPQNYIVALILAISVSFLLLFYRFDAHTQRQVVYLTSGLYLGWSLWHHYRRGDITTSIMMEYLLLALLALIVVSTTL</sequence>
<evidence type="ECO:0000313" key="2">
    <source>
        <dbReference type="EMBL" id="OIP87786.1"/>
    </source>
</evidence>
<gene>
    <name evidence="2" type="ORF">AUK05_00375</name>
</gene>